<feature type="binding site" evidence="8">
    <location>
        <position position="101"/>
    </location>
    <ligand>
        <name>Mg(2+)</name>
        <dbReference type="ChEBI" id="CHEBI:18420"/>
    </ligand>
</feature>
<evidence type="ECO:0000256" key="3">
    <source>
        <dbReference type="ARBA" id="ARBA00022723"/>
    </source>
</evidence>
<dbReference type="Gene3D" id="3.90.550.10">
    <property type="entry name" value="Spore Coat Polysaccharide Biosynthesis Protein SpsA, Chain A"/>
    <property type="match status" value="1"/>
</dbReference>
<evidence type="ECO:0000256" key="2">
    <source>
        <dbReference type="ARBA" id="ARBA00022679"/>
    </source>
</evidence>
<keyword evidence="4 8" id="KW-0547">Nucleotide-binding</keyword>
<dbReference type="InterPro" id="IPR025877">
    <property type="entry name" value="MobA-like_NTP_Trfase"/>
</dbReference>
<dbReference type="PANTHER" id="PTHR19136:SF81">
    <property type="entry name" value="MOLYBDENUM COFACTOR GUANYLYLTRANSFERASE"/>
    <property type="match status" value="1"/>
</dbReference>
<organism evidence="10 11">
    <name type="scientific">Fervidibacillus albus</name>
    <dbReference type="NCBI Taxonomy" id="2980026"/>
    <lineage>
        <taxon>Bacteria</taxon>
        <taxon>Bacillati</taxon>
        <taxon>Bacillota</taxon>
        <taxon>Bacilli</taxon>
        <taxon>Bacillales</taxon>
        <taxon>Bacillaceae</taxon>
        <taxon>Fervidibacillus</taxon>
    </lineage>
</organism>
<dbReference type="GO" id="GO:0046872">
    <property type="term" value="F:metal ion binding"/>
    <property type="evidence" value="ECO:0007669"/>
    <property type="project" value="UniProtKB-KW"/>
</dbReference>
<dbReference type="GO" id="GO:0005737">
    <property type="term" value="C:cytoplasm"/>
    <property type="evidence" value="ECO:0007669"/>
    <property type="project" value="UniProtKB-SubCell"/>
</dbReference>
<keyword evidence="11" id="KW-1185">Reference proteome</keyword>
<dbReference type="HAMAP" id="MF_00316">
    <property type="entry name" value="MobA"/>
    <property type="match status" value="1"/>
</dbReference>
<feature type="binding site" evidence="8">
    <location>
        <position position="101"/>
    </location>
    <ligand>
        <name>GTP</name>
        <dbReference type="ChEBI" id="CHEBI:37565"/>
    </ligand>
</feature>
<reference evidence="10" key="1">
    <citation type="submission" date="2022-09" db="EMBL/GenBank/DDBJ databases">
        <title>Complete Genomes of Fervidibacillus albus and Fervidibacillus halotolerans isolated from tidal flat sediments.</title>
        <authorList>
            <person name="Kwon K.K."/>
            <person name="Yang S.-H."/>
            <person name="Park M.J."/>
            <person name="Oh H.-M."/>
        </authorList>
    </citation>
    <scope>NUCLEOTIDE SEQUENCE</scope>
    <source>
        <strain evidence="10">MEBiC13591</strain>
    </source>
</reference>
<comment type="similarity">
    <text evidence="8">Belongs to the MobA family.</text>
</comment>
<comment type="domain">
    <text evidence="8">The N-terminal domain determines nucleotide recognition and specific binding, while the C-terminal domain determines the specific binding to the target protein.</text>
</comment>
<dbReference type="AlphaFoldDB" id="A0A9E8LTH4"/>
<dbReference type="EMBL" id="CP106878">
    <property type="protein sequence ID" value="WAA09340.1"/>
    <property type="molecule type" value="Genomic_DNA"/>
</dbReference>
<dbReference type="GO" id="GO:0006777">
    <property type="term" value="P:Mo-molybdopterin cofactor biosynthetic process"/>
    <property type="evidence" value="ECO:0007669"/>
    <property type="project" value="UniProtKB-KW"/>
</dbReference>
<sequence>MNQFQGVLLAGGQSKRFGSPKAFAKRNGVYFYEYSIDAMQPFCSSITIITSQELLNRFQSDLPNADILTDEKQFERQGPLAGIYTAMENKRSEWYIIAPIDVPFIHASVFKTLISYTNTEVEAIIPTVSEKIQPLTALYHYSLKNHIRNMLKQGHRSVKKMLENRRIVYVPIEENKYFINVNNQKDYYWMMKKMHLK</sequence>
<keyword evidence="5 8" id="KW-0460">Magnesium</keyword>
<proteinExistence type="inferred from homology"/>
<name>A0A9E8LTH4_9BACI</name>
<gene>
    <name evidence="8" type="primary">mobA</name>
    <name evidence="10" type="ORF">OE104_12335</name>
</gene>
<accession>A0A9E8LTH4</accession>
<dbReference type="Pfam" id="PF12804">
    <property type="entry name" value="NTP_transf_3"/>
    <property type="match status" value="1"/>
</dbReference>
<evidence type="ECO:0000256" key="4">
    <source>
        <dbReference type="ARBA" id="ARBA00022741"/>
    </source>
</evidence>
<dbReference type="GO" id="GO:0061603">
    <property type="term" value="F:molybdenum cofactor guanylyltransferase activity"/>
    <property type="evidence" value="ECO:0007669"/>
    <property type="project" value="UniProtKB-EC"/>
</dbReference>
<protein>
    <recommendedName>
        <fullName evidence="8">Probable molybdenum cofactor guanylyltransferase</fullName>
        <shortName evidence="8">MoCo guanylyltransferase</shortName>
        <ecNumber evidence="8">2.7.7.77</ecNumber>
    </recommendedName>
    <alternativeName>
        <fullName evidence="8">GTP:molybdopterin guanylyltransferase</fullName>
    </alternativeName>
    <alternativeName>
        <fullName evidence="8">Mo-MPT guanylyltransferase</fullName>
    </alternativeName>
    <alternativeName>
        <fullName evidence="8">Molybdopterin guanylyltransferase</fullName>
    </alternativeName>
    <alternativeName>
        <fullName evidence="8">Molybdopterin-guanine dinucleotide synthase</fullName>
        <shortName evidence="8">MGD synthase</shortName>
    </alternativeName>
</protein>
<evidence type="ECO:0000256" key="7">
    <source>
        <dbReference type="ARBA" id="ARBA00023150"/>
    </source>
</evidence>
<evidence type="ECO:0000256" key="1">
    <source>
        <dbReference type="ARBA" id="ARBA00022490"/>
    </source>
</evidence>
<dbReference type="CDD" id="cd02503">
    <property type="entry name" value="MobA"/>
    <property type="match status" value="1"/>
</dbReference>
<keyword evidence="3 8" id="KW-0479">Metal-binding</keyword>
<comment type="catalytic activity">
    <reaction evidence="8">
        <text>Mo-molybdopterin + GTP + H(+) = Mo-molybdopterin guanine dinucleotide + diphosphate</text>
        <dbReference type="Rhea" id="RHEA:34243"/>
        <dbReference type="ChEBI" id="CHEBI:15378"/>
        <dbReference type="ChEBI" id="CHEBI:33019"/>
        <dbReference type="ChEBI" id="CHEBI:37565"/>
        <dbReference type="ChEBI" id="CHEBI:71302"/>
        <dbReference type="ChEBI" id="CHEBI:71310"/>
        <dbReference type="EC" id="2.7.7.77"/>
    </reaction>
</comment>
<feature type="binding site" evidence="8">
    <location>
        <begin position="9"/>
        <end position="11"/>
    </location>
    <ligand>
        <name>GTP</name>
        <dbReference type="ChEBI" id="CHEBI:37565"/>
    </ligand>
</feature>
<dbReference type="InterPro" id="IPR029044">
    <property type="entry name" value="Nucleotide-diphossugar_trans"/>
</dbReference>
<evidence type="ECO:0000313" key="10">
    <source>
        <dbReference type="EMBL" id="WAA09340.1"/>
    </source>
</evidence>
<feature type="binding site" evidence="8">
    <location>
        <position position="70"/>
    </location>
    <ligand>
        <name>GTP</name>
        <dbReference type="ChEBI" id="CHEBI:37565"/>
    </ligand>
</feature>
<dbReference type="KEGG" id="faf:OE104_12335"/>
<evidence type="ECO:0000256" key="8">
    <source>
        <dbReference type="HAMAP-Rule" id="MF_00316"/>
    </source>
</evidence>
<evidence type="ECO:0000256" key="6">
    <source>
        <dbReference type="ARBA" id="ARBA00023134"/>
    </source>
</evidence>
<keyword evidence="10" id="KW-0548">Nucleotidyltransferase</keyword>
<feature type="domain" description="MobA-like NTP transferase" evidence="9">
    <location>
        <begin position="6"/>
        <end position="160"/>
    </location>
</feature>
<keyword evidence="1 8" id="KW-0963">Cytoplasm</keyword>
<evidence type="ECO:0000313" key="11">
    <source>
        <dbReference type="Proteomes" id="UP001164718"/>
    </source>
</evidence>
<keyword evidence="7 8" id="KW-0501">Molybdenum cofactor biosynthesis</keyword>
<comment type="cofactor">
    <cofactor evidence="8">
        <name>Mg(2+)</name>
        <dbReference type="ChEBI" id="CHEBI:18420"/>
    </cofactor>
</comment>
<dbReference type="PANTHER" id="PTHR19136">
    <property type="entry name" value="MOLYBDENUM COFACTOR GUANYLYLTRANSFERASE"/>
    <property type="match status" value="1"/>
</dbReference>
<dbReference type="InterPro" id="IPR013482">
    <property type="entry name" value="Molybde_CF_guanTrfase"/>
</dbReference>
<dbReference type="Proteomes" id="UP001164718">
    <property type="component" value="Chromosome"/>
</dbReference>
<dbReference type="EC" id="2.7.7.77" evidence="8"/>
<evidence type="ECO:0000256" key="5">
    <source>
        <dbReference type="ARBA" id="ARBA00022842"/>
    </source>
</evidence>
<evidence type="ECO:0000259" key="9">
    <source>
        <dbReference type="Pfam" id="PF12804"/>
    </source>
</evidence>
<comment type="caution">
    <text evidence="8">Lacks conserved residue(s) required for the propagation of feature annotation.</text>
</comment>
<dbReference type="RefSeq" id="WP_275417122.1">
    <property type="nucleotide sequence ID" value="NZ_CP106878.1"/>
</dbReference>
<keyword evidence="2 8" id="KW-0808">Transferase</keyword>
<keyword evidence="6 8" id="KW-0342">GTP-binding</keyword>
<comment type="function">
    <text evidence="8">Transfers a GMP moiety from GTP to Mo-molybdopterin (Mo-MPT) cofactor (Moco or molybdenum cofactor) to form Mo-molybdopterin guanine dinucleotide (Mo-MGD) cofactor.</text>
</comment>
<dbReference type="GO" id="GO:0005525">
    <property type="term" value="F:GTP binding"/>
    <property type="evidence" value="ECO:0007669"/>
    <property type="project" value="UniProtKB-UniRule"/>
</dbReference>
<feature type="binding site" evidence="8">
    <location>
        <position position="21"/>
    </location>
    <ligand>
        <name>GTP</name>
        <dbReference type="ChEBI" id="CHEBI:37565"/>
    </ligand>
</feature>
<dbReference type="SUPFAM" id="SSF53448">
    <property type="entry name" value="Nucleotide-diphospho-sugar transferases"/>
    <property type="match status" value="1"/>
</dbReference>
<comment type="subcellular location">
    <subcellularLocation>
        <location evidence="8">Cytoplasm</location>
    </subcellularLocation>
</comment>